<evidence type="ECO:0000256" key="5">
    <source>
        <dbReference type="ARBA" id="ARBA00023239"/>
    </source>
</evidence>
<dbReference type="GO" id="GO:0006520">
    <property type="term" value="P:amino acid metabolic process"/>
    <property type="evidence" value="ECO:0007669"/>
    <property type="project" value="InterPro"/>
</dbReference>
<dbReference type="InterPro" id="IPR015424">
    <property type="entry name" value="PyrdxlP-dep_Trfase"/>
</dbReference>
<keyword evidence="4 6" id="KW-0663">Pyridoxal phosphate</keyword>
<dbReference type="Pfam" id="PF00282">
    <property type="entry name" value="Pyridoxal_deC"/>
    <property type="match status" value="1"/>
</dbReference>
<dbReference type="GO" id="GO:0030170">
    <property type="term" value="F:pyridoxal phosphate binding"/>
    <property type="evidence" value="ECO:0007669"/>
    <property type="project" value="InterPro"/>
</dbReference>
<evidence type="ECO:0000256" key="1">
    <source>
        <dbReference type="ARBA" id="ARBA00001933"/>
    </source>
</evidence>
<dbReference type="RefSeq" id="WP_085107740.1">
    <property type="nucleotide sequence ID" value="NZ_FXAC01000015.1"/>
</dbReference>
<dbReference type="GO" id="GO:0004058">
    <property type="term" value="F:aromatic-L-amino-acid decarboxylase activity"/>
    <property type="evidence" value="ECO:0007669"/>
    <property type="project" value="UniProtKB-ARBA"/>
</dbReference>
<dbReference type="AlphaFoldDB" id="A0A1X7DT79"/>
<keyword evidence="5 7" id="KW-0456">Lyase</keyword>
<gene>
    <name evidence="8" type="ORF">SAMN06296028_11515</name>
</gene>
<evidence type="ECO:0000256" key="6">
    <source>
        <dbReference type="PIRSR" id="PIRSR602129-50"/>
    </source>
</evidence>
<evidence type="ECO:0000313" key="9">
    <source>
        <dbReference type="Proteomes" id="UP000192929"/>
    </source>
</evidence>
<evidence type="ECO:0000313" key="8">
    <source>
        <dbReference type="EMBL" id="SMF21158.1"/>
    </source>
</evidence>
<dbReference type="Gene3D" id="3.90.1150.10">
    <property type="entry name" value="Aspartate Aminotransferase, domain 1"/>
    <property type="match status" value="1"/>
</dbReference>
<dbReference type="Proteomes" id="UP000192929">
    <property type="component" value="Unassembled WGS sequence"/>
</dbReference>
<comment type="cofactor">
    <cofactor evidence="1 6 7">
        <name>pyridoxal 5'-phosphate</name>
        <dbReference type="ChEBI" id="CHEBI:597326"/>
    </cofactor>
</comment>
<evidence type="ECO:0000256" key="3">
    <source>
        <dbReference type="ARBA" id="ARBA00022793"/>
    </source>
</evidence>
<dbReference type="InterPro" id="IPR015421">
    <property type="entry name" value="PyrdxlP-dep_Trfase_major"/>
</dbReference>
<dbReference type="GO" id="GO:0005737">
    <property type="term" value="C:cytoplasm"/>
    <property type="evidence" value="ECO:0007669"/>
    <property type="project" value="TreeGrafter"/>
</dbReference>
<dbReference type="PANTHER" id="PTHR45677:SF8">
    <property type="entry name" value="CYSTEINE SULFINIC ACID DECARBOXYLASE"/>
    <property type="match status" value="1"/>
</dbReference>
<dbReference type="SUPFAM" id="SSF53383">
    <property type="entry name" value="PLP-dependent transferases"/>
    <property type="match status" value="1"/>
</dbReference>
<evidence type="ECO:0000256" key="4">
    <source>
        <dbReference type="ARBA" id="ARBA00022898"/>
    </source>
</evidence>
<evidence type="ECO:0000256" key="2">
    <source>
        <dbReference type="ARBA" id="ARBA00009533"/>
    </source>
</evidence>
<protein>
    <submittedName>
        <fullName evidence="8">L-2,4-diaminobutyrate decarboxylase</fullName>
    </submittedName>
</protein>
<dbReference type="InterPro" id="IPR010977">
    <property type="entry name" value="Aromatic_deC"/>
</dbReference>
<name>A0A1X7DT79_9MICC</name>
<sequence length="520" mass="55788">MSSSLLHADTVTDLMRDVTAAAAAGAARLAGARQPHEPASHDEIDRALSRIDLDTPLHDFGAAVDELDRTWLRHAVWFHHPRTLAHLNCPVAVPAVAAETLAATVNVSMDTWDQSKAATVMERSLLTWTARRIGFPAAADGMFTPGGTTSNLQALMLARDECLERSARTPHAAPRPVRAASLRILASAESHFSVSTAARILGLDDDCVVPVPVDAAGALSVPTLRRVLADLATQSLTPMAVVATAGTTDRGAIDPLEDVAQVCAQHGVWFHVDAAYGGALLVSPTRRDRLAGIDRADSVTVDFHKAWFQPIGCSAVIVRDGHTLRHCAHHAAYLNPADTPEPNQVDRSLQTTRRFEALKLWVTLRTMGPDAIGAMFDAVIDLAARVAHELRSDPRFELVCDPSLSTVLFRWTPPDAGNDDAAGAPLAAHASSTAHASFTTGNGPDAVDETADRWVRPIRRAVWDTGRATVAETEVAGRPCLKFTLLNPQTTLDDVREVLDLIHETALSLTAHDRTGKARA</sequence>
<dbReference type="InterPro" id="IPR002129">
    <property type="entry name" value="PyrdxlP-dep_de-COase"/>
</dbReference>
<evidence type="ECO:0000256" key="7">
    <source>
        <dbReference type="RuleBase" id="RU000382"/>
    </source>
</evidence>
<accession>A0A1X7DT79</accession>
<organism evidence="8 9">
    <name type="scientific">Kocuria marina subsp. indica</name>
    <dbReference type="NCBI Taxonomy" id="1049583"/>
    <lineage>
        <taxon>Bacteria</taxon>
        <taxon>Bacillati</taxon>
        <taxon>Actinomycetota</taxon>
        <taxon>Actinomycetes</taxon>
        <taxon>Micrococcales</taxon>
        <taxon>Micrococcaceae</taxon>
        <taxon>Kocuria</taxon>
    </lineage>
</organism>
<dbReference type="PANTHER" id="PTHR45677">
    <property type="entry name" value="GLUTAMATE DECARBOXYLASE-RELATED"/>
    <property type="match status" value="1"/>
</dbReference>
<keyword evidence="3" id="KW-0210">Decarboxylase</keyword>
<proteinExistence type="inferred from homology"/>
<reference evidence="9" key="1">
    <citation type="submission" date="2017-04" db="EMBL/GenBank/DDBJ databases">
        <authorList>
            <person name="Varghese N."/>
            <person name="Submissions S."/>
        </authorList>
    </citation>
    <scope>NUCLEOTIDE SEQUENCE [LARGE SCALE GENOMIC DNA]</scope>
    <source>
        <strain evidence="9">NIO-1021</strain>
    </source>
</reference>
<dbReference type="GO" id="GO:0019752">
    <property type="term" value="P:carboxylic acid metabolic process"/>
    <property type="evidence" value="ECO:0007669"/>
    <property type="project" value="InterPro"/>
</dbReference>
<dbReference type="Gene3D" id="3.40.640.10">
    <property type="entry name" value="Type I PLP-dependent aspartate aminotransferase-like (Major domain)"/>
    <property type="match status" value="1"/>
</dbReference>
<keyword evidence="9" id="KW-1185">Reference proteome</keyword>
<feature type="modified residue" description="N6-(pyridoxal phosphate)lysine" evidence="6">
    <location>
        <position position="305"/>
    </location>
</feature>
<dbReference type="InterPro" id="IPR015422">
    <property type="entry name" value="PyrdxlP-dep_Trfase_small"/>
</dbReference>
<comment type="similarity">
    <text evidence="2 7">Belongs to the group II decarboxylase family.</text>
</comment>
<dbReference type="PRINTS" id="PR00800">
    <property type="entry name" value="YHDCRBOXLASE"/>
</dbReference>
<dbReference type="EMBL" id="FXAC01000015">
    <property type="protein sequence ID" value="SMF21158.1"/>
    <property type="molecule type" value="Genomic_DNA"/>
</dbReference>